<dbReference type="InterPro" id="IPR042095">
    <property type="entry name" value="SUMF_sf"/>
</dbReference>
<dbReference type="InParanoid" id="B4CUI1"/>
<evidence type="ECO:0000259" key="1">
    <source>
        <dbReference type="Pfam" id="PF03781"/>
    </source>
</evidence>
<organism evidence="2 3">
    <name type="scientific">Chthoniobacter flavus Ellin428</name>
    <dbReference type="NCBI Taxonomy" id="497964"/>
    <lineage>
        <taxon>Bacteria</taxon>
        <taxon>Pseudomonadati</taxon>
        <taxon>Verrucomicrobiota</taxon>
        <taxon>Spartobacteria</taxon>
        <taxon>Chthoniobacterales</taxon>
        <taxon>Chthoniobacteraceae</taxon>
        <taxon>Chthoniobacter</taxon>
    </lineage>
</organism>
<dbReference type="InterPro" id="IPR051043">
    <property type="entry name" value="Sulfatase_Mod_Factor_Kinase"/>
</dbReference>
<dbReference type="Proteomes" id="UP000005824">
    <property type="component" value="Unassembled WGS sequence"/>
</dbReference>
<evidence type="ECO:0000313" key="3">
    <source>
        <dbReference type="Proteomes" id="UP000005824"/>
    </source>
</evidence>
<accession>B4CUI1</accession>
<dbReference type="Pfam" id="PF03781">
    <property type="entry name" value="FGE-sulfatase"/>
    <property type="match status" value="1"/>
</dbReference>
<dbReference type="GO" id="GO:0120147">
    <property type="term" value="F:formylglycine-generating oxidase activity"/>
    <property type="evidence" value="ECO:0007669"/>
    <property type="project" value="TreeGrafter"/>
</dbReference>
<dbReference type="STRING" id="497964.CfE428DRAFT_0344"/>
<dbReference type="RefSeq" id="WP_006977671.1">
    <property type="nucleotide sequence ID" value="NZ_ABVL01000001.1"/>
</dbReference>
<dbReference type="PANTHER" id="PTHR23150:SF19">
    <property type="entry name" value="FORMYLGLYCINE-GENERATING ENZYME"/>
    <property type="match status" value="1"/>
</dbReference>
<dbReference type="Gene3D" id="3.90.1580.10">
    <property type="entry name" value="paralog of FGE (formylglycine-generating enzyme)"/>
    <property type="match status" value="1"/>
</dbReference>
<protein>
    <recommendedName>
        <fullName evidence="1">Sulfatase-modifying factor enzyme-like domain-containing protein</fullName>
    </recommendedName>
</protein>
<feature type="domain" description="Sulfatase-modifying factor enzyme-like" evidence="1">
    <location>
        <begin position="1"/>
        <end position="229"/>
    </location>
</feature>
<dbReference type="PANTHER" id="PTHR23150">
    <property type="entry name" value="SULFATASE MODIFYING FACTOR 1, 2"/>
    <property type="match status" value="1"/>
</dbReference>
<dbReference type="InterPro" id="IPR016187">
    <property type="entry name" value="CTDL_fold"/>
</dbReference>
<dbReference type="InterPro" id="IPR005532">
    <property type="entry name" value="SUMF_dom"/>
</dbReference>
<dbReference type="AlphaFoldDB" id="B4CUI1"/>
<dbReference type="eggNOG" id="COG1262">
    <property type="taxonomic scope" value="Bacteria"/>
</dbReference>
<keyword evidence="3" id="KW-1185">Reference proteome</keyword>
<gene>
    <name evidence="2" type="ORF">CfE428DRAFT_0344</name>
</gene>
<name>B4CUI1_9BACT</name>
<sequence length="235" mass="26592">MLLVTSGVLLMGSTARDASPHEQPITQVTLSCFFLSRFPITNAQYEKFDPAHKMKRALNAGDNHPVVYVNSREAEKFCQWLSTKEGRKYRLPTEPEWEYAARGMDGRTFPWGERLDAGNLANFADKQTSFAWRDPNIDDGFPESAPVGSFPRGASPFGIEDMAGNVFEWCLDYFEVYRGKDRVNPRGPSNGTKRIYRGGSWKSRATNLRTTARNHNLPDYSSNDVGFRVLCECTE</sequence>
<evidence type="ECO:0000313" key="2">
    <source>
        <dbReference type="EMBL" id="EDY22219.1"/>
    </source>
</evidence>
<proteinExistence type="predicted"/>
<reference evidence="2 3" key="1">
    <citation type="journal article" date="2011" name="J. Bacteriol.">
        <title>Genome sequence of Chthoniobacter flavus Ellin428, an aerobic heterotrophic soil bacterium.</title>
        <authorList>
            <person name="Kant R."/>
            <person name="van Passel M.W."/>
            <person name="Palva A."/>
            <person name="Lucas S."/>
            <person name="Lapidus A."/>
            <person name="Glavina Del Rio T."/>
            <person name="Dalin E."/>
            <person name="Tice H."/>
            <person name="Bruce D."/>
            <person name="Goodwin L."/>
            <person name="Pitluck S."/>
            <person name="Larimer F.W."/>
            <person name="Land M.L."/>
            <person name="Hauser L."/>
            <person name="Sangwan P."/>
            <person name="de Vos W.M."/>
            <person name="Janssen P.H."/>
            <person name="Smidt H."/>
        </authorList>
    </citation>
    <scope>NUCLEOTIDE SEQUENCE [LARGE SCALE GENOMIC DNA]</scope>
    <source>
        <strain evidence="2 3">Ellin428</strain>
    </source>
</reference>
<dbReference type="SUPFAM" id="SSF56436">
    <property type="entry name" value="C-type lectin-like"/>
    <property type="match status" value="1"/>
</dbReference>
<comment type="caution">
    <text evidence="2">The sequence shown here is derived from an EMBL/GenBank/DDBJ whole genome shotgun (WGS) entry which is preliminary data.</text>
</comment>
<dbReference type="EMBL" id="ABVL01000001">
    <property type="protein sequence ID" value="EDY22219.1"/>
    <property type="molecule type" value="Genomic_DNA"/>
</dbReference>